<name>A0AAW0GC39_9APHY</name>
<accession>A0AAW0GC39</accession>
<evidence type="ECO:0000313" key="2">
    <source>
        <dbReference type="EMBL" id="KAK7690936.1"/>
    </source>
</evidence>
<comment type="caution">
    <text evidence="2">The sequence shown here is derived from an EMBL/GenBank/DDBJ whole genome shotgun (WGS) entry which is preliminary data.</text>
</comment>
<feature type="compositionally biased region" description="Polar residues" evidence="1">
    <location>
        <begin position="24"/>
        <end position="34"/>
    </location>
</feature>
<feature type="compositionally biased region" description="Polar residues" evidence="1">
    <location>
        <begin position="67"/>
        <end position="87"/>
    </location>
</feature>
<dbReference type="Proteomes" id="UP001385951">
    <property type="component" value="Unassembled WGS sequence"/>
</dbReference>
<keyword evidence="3" id="KW-1185">Reference proteome</keyword>
<evidence type="ECO:0000256" key="1">
    <source>
        <dbReference type="SAM" id="MobiDB-lite"/>
    </source>
</evidence>
<sequence>MTIRGAYKKSARPPPSLREMFDQISETPPLTSHESSLDGLADSTSLWDFDGLDSSPQSDDSAPGNARPSNDDNLASTLGQTNTNTLPPSVGDITNDLGSGHRRLTTNTTPPSSPEPSLTVPLVIHPLIVPPSETNRNGIRGRIWVGTRRFTRKIVENLRMLYQEAEVSACVSVGPW</sequence>
<protein>
    <submittedName>
        <fullName evidence="2">Uncharacterized protein</fullName>
    </submittedName>
</protein>
<feature type="compositionally biased region" description="Basic residues" evidence="1">
    <location>
        <begin position="1"/>
        <end position="11"/>
    </location>
</feature>
<feature type="compositionally biased region" description="Low complexity" evidence="1">
    <location>
        <begin position="105"/>
        <end position="119"/>
    </location>
</feature>
<gene>
    <name evidence="2" type="ORF">QCA50_006039</name>
</gene>
<dbReference type="AlphaFoldDB" id="A0AAW0GC39"/>
<proteinExistence type="predicted"/>
<dbReference type="EMBL" id="JASBNA010000006">
    <property type="protein sequence ID" value="KAK7690936.1"/>
    <property type="molecule type" value="Genomic_DNA"/>
</dbReference>
<organism evidence="2 3">
    <name type="scientific">Cerrena zonata</name>
    <dbReference type="NCBI Taxonomy" id="2478898"/>
    <lineage>
        <taxon>Eukaryota</taxon>
        <taxon>Fungi</taxon>
        <taxon>Dikarya</taxon>
        <taxon>Basidiomycota</taxon>
        <taxon>Agaricomycotina</taxon>
        <taxon>Agaricomycetes</taxon>
        <taxon>Polyporales</taxon>
        <taxon>Cerrenaceae</taxon>
        <taxon>Cerrena</taxon>
    </lineage>
</organism>
<feature type="region of interest" description="Disordered" evidence="1">
    <location>
        <begin position="1"/>
        <end position="119"/>
    </location>
</feature>
<evidence type="ECO:0000313" key="3">
    <source>
        <dbReference type="Proteomes" id="UP001385951"/>
    </source>
</evidence>
<reference evidence="2 3" key="1">
    <citation type="submission" date="2022-09" db="EMBL/GenBank/DDBJ databases">
        <authorList>
            <person name="Palmer J.M."/>
        </authorList>
    </citation>
    <scope>NUCLEOTIDE SEQUENCE [LARGE SCALE GENOMIC DNA]</scope>
    <source>
        <strain evidence="2 3">DSM 7382</strain>
    </source>
</reference>